<evidence type="ECO:0000313" key="5">
    <source>
        <dbReference type="EMBL" id="KAJ6438735.1"/>
    </source>
</evidence>
<dbReference type="PANTHER" id="PTHR43475:SF3">
    <property type="entry name" value="TRANSLATION INITIATION FACTOR EIF-2B SUBUNIT FAMILY PROTEIN (AFU_ORTHOLOGUE AFUA_2G14290)"/>
    <property type="match status" value="1"/>
</dbReference>
<dbReference type="PROSITE" id="PS51462">
    <property type="entry name" value="NUDIX"/>
    <property type="match status" value="1"/>
</dbReference>
<evidence type="ECO:0000259" key="4">
    <source>
        <dbReference type="PROSITE" id="PS51462"/>
    </source>
</evidence>
<dbReference type="Gene3D" id="3.90.79.10">
    <property type="entry name" value="Nucleoside Triphosphate Pyrophosphohydrolase"/>
    <property type="match status" value="1"/>
</dbReference>
<dbReference type="InterPro" id="IPR042529">
    <property type="entry name" value="IF_2B-like_C"/>
</dbReference>
<dbReference type="SUPFAM" id="SSF100950">
    <property type="entry name" value="NagB/RpiA/CoA transferase-like"/>
    <property type="match status" value="1"/>
</dbReference>
<feature type="region of interest" description="Disordered" evidence="3">
    <location>
        <begin position="455"/>
        <end position="488"/>
    </location>
</feature>
<feature type="region of interest" description="Disordered" evidence="3">
    <location>
        <begin position="365"/>
        <end position="396"/>
    </location>
</feature>
<evidence type="ECO:0000256" key="2">
    <source>
        <dbReference type="RuleBase" id="RU003814"/>
    </source>
</evidence>
<dbReference type="AlphaFoldDB" id="A0AB34FKE2"/>
<gene>
    <name evidence="5" type="ORF">O9K51_08136</name>
</gene>
<accession>A0AB34FKE2</accession>
<dbReference type="EMBL" id="JAQHRD010000007">
    <property type="protein sequence ID" value="KAJ6438735.1"/>
    <property type="molecule type" value="Genomic_DNA"/>
</dbReference>
<feature type="domain" description="Nudix hydrolase" evidence="4">
    <location>
        <begin position="19"/>
        <end position="193"/>
    </location>
</feature>
<comment type="similarity">
    <text evidence="1 2">Belongs to the eIF-2B alpha/beta/delta subunits family.</text>
</comment>
<organism evidence="5 6">
    <name type="scientific">Purpureocillium lavendulum</name>
    <dbReference type="NCBI Taxonomy" id="1247861"/>
    <lineage>
        <taxon>Eukaryota</taxon>
        <taxon>Fungi</taxon>
        <taxon>Dikarya</taxon>
        <taxon>Ascomycota</taxon>
        <taxon>Pezizomycotina</taxon>
        <taxon>Sordariomycetes</taxon>
        <taxon>Hypocreomycetidae</taxon>
        <taxon>Hypocreales</taxon>
        <taxon>Ophiocordycipitaceae</taxon>
        <taxon>Purpureocillium</taxon>
    </lineage>
</organism>
<dbReference type="Gene3D" id="3.40.50.10470">
    <property type="entry name" value="Translation initiation factor eif-2b, domain 2"/>
    <property type="match status" value="1"/>
</dbReference>
<dbReference type="InterPro" id="IPR000649">
    <property type="entry name" value="IF-2B-related"/>
</dbReference>
<reference evidence="5" key="1">
    <citation type="submission" date="2023-01" db="EMBL/GenBank/DDBJ databases">
        <title>The growth and conidiation of Purpureocillium lavendulum are regulated by nitrogen source and histone H3K14 acetylation.</title>
        <authorList>
            <person name="Tang P."/>
            <person name="Han J."/>
            <person name="Zhang C."/>
            <person name="Tang P."/>
            <person name="Qi F."/>
            <person name="Zhang K."/>
            <person name="Liang L."/>
        </authorList>
    </citation>
    <scope>NUCLEOTIDE SEQUENCE</scope>
    <source>
        <strain evidence="5">YMF1.00683</strain>
    </source>
</reference>
<feature type="compositionally biased region" description="Pro residues" evidence="3">
    <location>
        <begin position="126"/>
        <end position="144"/>
    </location>
</feature>
<dbReference type="GO" id="GO:0019509">
    <property type="term" value="P:L-methionine salvage from methylthioadenosine"/>
    <property type="evidence" value="ECO:0007669"/>
    <property type="project" value="TreeGrafter"/>
</dbReference>
<comment type="caution">
    <text evidence="5">The sequence shown here is derived from an EMBL/GenBank/DDBJ whole genome shotgun (WGS) entry which is preliminary data.</text>
</comment>
<dbReference type="Pfam" id="PF01008">
    <property type="entry name" value="IF-2B"/>
    <property type="match status" value="1"/>
</dbReference>
<dbReference type="InterPro" id="IPR000086">
    <property type="entry name" value="NUDIX_hydrolase_dom"/>
</dbReference>
<protein>
    <submittedName>
        <fullName evidence="5">Transcriptional regulatory protein moc3</fullName>
    </submittedName>
</protein>
<dbReference type="SUPFAM" id="SSF55811">
    <property type="entry name" value="Nudix"/>
    <property type="match status" value="1"/>
</dbReference>
<feature type="compositionally biased region" description="Acidic residues" evidence="3">
    <location>
        <begin position="376"/>
        <end position="390"/>
    </location>
</feature>
<feature type="region of interest" description="Disordered" evidence="3">
    <location>
        <begin position="126"/>
        <end position="151"/>
    </location>
</feature>
<name>A0AB34FKE2_9HYPO</name>
<dbReference type="InterPro" id="IPR037171">
    <property type="entry name" value="NagB/RpiA_transferase-like"/>
</dbReference>
<dbReference type="GO" id="GO:0046523">
    <property type="term" value="F:S-methyl-5-thioribose-1-phosphate isomerase activity"/>
    <property type="evidence" value="ECO:0007669"/>
    <property type="project" value="TreeGrafter"/>
</dbReference>
<proteinExistence type="inferred from homology"/>
<dbReference type="PANTHER" id="PTHR43475">
    <property type="entry name" value="METHYLTHIORIBOSE-1-PHOSPHATE ISOMERASE"/>
    <property type="match status" value="1"/>
</dbReference>
<dbReference type="InterPro" id="IPR015797">
    <property type="entry name" value="NUDIX_hydrolase-like_dom_sf"/>
</dbReference>
<evidence type="ECO:0000256" key="1">
    <source>
        <dbReference type="ARBA" id="ARBA00007251"/>
    </source>
</evidence>
<dbReference type="Proteomes" id="UP001163105">
    <property type="component" value="Unassembled WGS sequence"/>
</dbReference>
<keyword evidence="6" id="KW-1185">Reference proteome</keyword>
<evidence type="ECO:0000256" key="3">
    <source>
        <dbReference type="SAM" id="MobiDB-lite"/>
    </source>
</evidence>
<sequence length="657" mass="69558">MATPDKPDNASGRDELPLEKRAVAVCFLFKYPSGDLDLDLDARPQVALFRRSGAVRTHKYAPISGSVEARDASPLATAWRELREETTLTAAGGQLRLFRQGKPYTFSDASVGREWTINPFAFVFTPAPPPPSSSSSPPSPPSPPSRVSTVPIEAGDGGLCLDWEHEGYAWFDPADVSGDAAFGGVPRLTESLRRVWFERDIGRDAARALERGLRALQDDHESGARQLAGKALDAFADVLPRLDRHDEGSVGAAAAATTETAGRQGGRGREVQAWWRNIRVVAWHLWKNGREAMGAPILSVMLASLAIIDAKLAAWPASEQPWDAFVDDVLASLRELAARRTETGRAIGEAFARFLRDEFGGEAAGRESGRAAVEGEAAEGDDAGGGDGGDDGGGGGDGNMVKIVTLSCSSTITAALTHALARPDTPALDVHVLESRPLFEGVKTGRALASALLRQVEADSTTPRETGAGTPRDRSPSRRGRRRRGQVTLHTDSAAAVASQGAHMVLLGADLISPGADVSNKTGSLPLVLSARHVAPRVRVVALAEWDKVLPFAPPGHGEDNDAAEVTAAWPADGVGEGETAGAGDKTATAGAGEVVLESKQGRGRDAAIEVKNVYFEWVPAALVSDYVTEDGVTTTRGIEDWAAEARTRADRFFADL</sequence>
<evidence type="ECO:0000313" key="6">
    <source>
        <dbReference type="Proteomes" id="UP001163105"/>
    </source>
</evidence>